<dbReference type="EMBL" id="LN679133">
    <property type="protein sequence ID" value="CEL58782.1"/>
    <property type="molecule type" value="Genomic_DNA"/>
</dbReference>
<proteinExistence type="predicted"/>
<accession>A0A0B7FRI2</accession>
<dbReference type="InterPro" id="IPR004242">
    <property type="entry name" value="Transposase_21"/>
</dbReference>
<dbReference type="Proteomes" id="UP000059188">
    <property type="component" value="Unassembled WGS sequence"/>
</dbReference>
<gene>
    <name evidence="1" type="ORF">RSOLAG1IB_08828</name>
</gene>
<keyword evidence="2" id="KW-1185">Reference proteome</keyword>
<sequence length="316" mass="35396">MCKAMRYRHDYKRHEDTIEDYLDANRYFELLNTYVTIDGEQKPYKFFSDWRKIALALSTDGMCPFKRRKNSCWPLILVNLNLPPDQRTHLENLICVGVIPGPKSPKNLGSFLWPLIEELLELASGVSAVDISTQRLFSLRAHLLTAFGDIPAITKLLEFVGHNGRYPCRFCLMSAIQGATAGGGTHLYCPLHRESAPFFDPFHLPPRTHQECMNKGLEVLQAHSKHAQSNLATSTGIKGISALARLASISIPASFPIDIMHMIFINLIPQLVDIWTGAFNGMGEGKETYLIDSKLFKDIGEIVYDSGSTMPTSYGC</sequence>
<evidence type="ECO:0000313" key="2">
    <source>
        <dbReference type="Proteomes" id="UP000059188"/>
    </source>
</evidence>
<reference evidence="1 2" key="1">
    <citation type="submission" date="2014-11" db="EMBL/GenBank/DDBJ databases">
        <authorList>
            <person name="Wibberg Daniel"/>
        </authorList>
    </citation>
    <scope>NUCLEOTIDE SEQUENCE [LARGE SCALE GENOMIC DNA]</scope>
    <source>
        <strain evidence="1">Rhizoctonia solani AG1-IB 7/3/14</strain>
    </source>
</reference>
<dbReference type="AlphaFoldDB" id="A0A0B7FRI2"/>
<evidence type="ECO:0008006" key="3">
    <source>
        <dbReference type="Google" id="ProtNLM"/>
    </source>
</evidence>
<organism evidence="1 2">
    <name type="scientific">Thanatephorus cucumeris (strain AG1-IB / isolate 7/3/14)</name>
    <name type="common">Lettuce bottom rot fungus</name>
    <name type="synonym">Rhizoctonia solani</name>
    <dbReference type="NCBI Taxonomy" id="1108050"/>
    <lineage>
        <taxon>Eukaryota</taxon>
        <taxon>Fungi</taxon>
        <taxon>Dikarya</taxon>
        <taxon>Basidiomycota</taxon>
        <taxon>Agaricomycotina</taxon>
        <taxon>Agaricomycetes</taxon>
        <taxon>Cantharellales</taxon>
        <taxon>Ceratobasidiaceae</taxon>
        <taxon>Rhizoctonia</taxon>
        <taxon>Rhizoctonia solani AG-1</taxon>
    </lineage>
</organism>
<evidence type="ECO:0000313" key="1">
    <source>
        <dbReference type="EMBL" id="CEL58782.1"/>
    </source>
</evidence>
<name>A0A0B7FRI2_THACB</name>
<protein>
    <recommendedName>
        <fullName evidence="3">Transposase family Tnp2 protein</fullName>
    </recommendedName>
</protein>
<dbReference type="OrthoDB" id="2404451at2759"/>
<dbReference type="Pfam" id="PF02992">
    <property type="entry name" value="Transposase_21"/>
    <property type="match status" value="1"/>
</dbReference>